<reference evidence="2" key="1">
    <citation type="submission" date="2019-10" db="EMBL/GenBank/DDBJ databases">
        <title>Muricauda hadale sp. nov., a piezophilic bacterium isolated from hadopelagic water of the Mariana Trench.</title>
        <authorList>
            <person name="Wei Y."/>
        </authorList>
    </citation>
    <scope>NUCLEOTIDE SEQUENCE [LARGE SCALE GENOMIC DNA]</scope>
    <source>
        <strain evidence="2">MT-229</strain>
    </source>
</reference>
<organism evidence="2 3">
    <name type="scientific">Flagellimonas hadalis</name>
    <dbReference type="NCBI Taxonomy" id="2597517"/>
    <lineage>
        <taxon>Bacteria</taxon>
        <taxon>Pseudomonadati</taxon>
        <taxon>Bacteroidota</taxon>
        <taxon>Flavobacteriia</taxon>
        <taxon>Flavobacteriales</taxon>
        <taxon>Flavobacteriaceae</taxon>
        <taxon>Flagellimonas</taxon>
    </lineage>
</organism>
<evidence type="ECO:0000256" key="1">
    <source>
        <dbReference type="SAM" id="SignalP"/>
    </source>
</evidence>
<dbReference type="Proteomes" id="UP000319204">
    <property type="component" value="Unassembled WGS sequence"/>
</dbReference>
<sequence length="841" mass="86002">MKTYISYLVIALLMTHTLTAQVKIGDNPQTLNPSSILELESTSSVLVITRVTDVQMNAITPLRGALVYNTNQNCLHYYNGDEWINICESLDNSFTVSTLAEHMRPINPNALDDTVVITETPNPDGSINYNFEVGILNGANIAPSAINGDKIQNGTVGSQDLAPRSVGLSHLQDGGANGDLFQWNGSAWTLINQADISITEVDGIIGNEVVDATDGTLTRTGNGIDIPYTLGVSPLGIGTNELADDSVTNEKINANVAGNGLNQAADGSLEVVVSDLVGDGSLSSPASTIALTGTPSGSLLENVGIDVADNAITSAKILDGTIATADIADGAITTNKISNNAINSGRIINGTIIAADLSDGAVTSAKILDGTIATIDIVDNAINSAKIADGAIVAADLADGAVTSAKILDGTIATIDIADNAVNIDKIGTLGAADANRVLTTNATGDPLWEDRANFASSTLNNGQIFVGNGSNVASGVPMTGDVNIDNLGVTTIQADAVTTDKIATGAVGSTDIAADAVNAATINIDVAGNGLIQNGSGALDVDVDNVTLEVEATNGIQIIDGGVSTDKIADGAVMTDKIADANVTLAKLADGTVDNNIIRWNALTTTWEEASLVTGLGQNVVSTDGSISGVQNNAALVSMDLQVNVDNNTLEVDAANGVQITDGGVSSDKIADGAVITNKIADANVTPAKIEPSSSPTDGDVLTTIGGIVSWQAPAVVAMGKVNSDASIVNANGASVIQNSTGSYTVTFDTARPDAEYIIQLTLFNSSTGSTIQVTSQSTTQFTVSISEPVINTVPISPLLITDPGGADSHTHTGTVNSFTVPDITYSNADAGWFFTITDF</sequence>
<accession>A0A5N5IPH2</accession>
<evidence type="ECO:0000313" key="3">
    <source>
        <dbReference type="Proteomes" id="UP000319204"/>
    </source>
</evidence>
<keyword evidence="1" id="KW-0732">Signal</keyword>
<feature type="signal peptide" evidence="1">
    <location>
        <begin position="1"/>
        <end position="20"/>
    </location>
</feature>
<comment type="caution">
    <text evidence="2">The sequence shown here is derived from an EMBL/GenBank/DDBJ whole genome shotgun (WGS) entry which is preliminary data.</text>
</comment>
<protein>
    <submittedName>
        <fullName evidence="2">Uncharacterized protein</fullName>
    </submittedName>
</protein>
<keyword evidence="3" id="KW-1185">Reference proteome</keyword>
<dbReference type="RefSeq" id="WP_151891010.1">
    <property type="nucleotide sequence ID" value="NZ_VNIK02000009.1"/>
</dbReference>
<dbReference type="AlphaFoldDB" id="A0A5N5IPH2"/>
<name>A0A5N5IPH2_9FLAO</name>
<dbReference type="EMBL" id="VNIK02000009">
    <property type="protein sequence ID" value="KAB5486526.1"/>
    <property type="molecule type" value="Genomic_DNA"/>
</dbReference>
<gene>
    <name evidence="2" type="ORF">FOT42_013145</name>
</gene>
<proteinExistence type="predicted"/>
<dbReference type="OrthoDB" id="9808953at2"/>
<evidence type="ECO:0000313" key="2">
    <source>
        <dbReference type="EMBL" id="KAB5486526.1"/>
    </source>
</evidence>
<feature type="chain" id="PRO_5024409344" evidence="1">
    <location>
        <begin position="21"/>
        <end position="841"/>
    </location>
</feature>